<feature type="transmembrane region" description="Helical" evidence="1">
    <location>
        <begin position="229"/>
        <end position="247"/>
    </location>
</feature>
<feature type="transmembrane region" description="Helical" evidence="1">
    <location>
        <begin position="90"/>
        <end position="123"/>
    </location>
</feature>
<dbReference type="eggNOG" id="COG1807">
    <property type="taxonomic scope" value="Bacteria"/>
</dbReference>
<feature type="transmembrane region" description="Helical" evidence="1">
    <location>
        <begin position="135"/>
        <end position="159"/>
    </location>
</feature>
<evidence type="ECO:0000256" key="1">
    <source>
        <dbReference type="SAM" id="Phobius"/>
    </source>
</evidence>
<dbReference type="STRING" id="326298.Suden_0569"/>
<reference evidence="2 3" key="1">
    <citation type="journal article" date="2008" name="Appl. Environ. Microbiol.">
        <title>Genome of the epsilonproteobacterial chemolithoautotroph Sulfurimonas denitrificans.</title>
        <authorList>
            <person name="Sievert S.M."/>
            <person name="Scott K.M."/>
            <person name="Klotz M.G."/>
            <person name="Chain P.S.G."/>
            <person name="Hauser L.J."/>
            <person name="Hemp J."/>
            <person name="Huegler M."/>
            <person name="Land M."/>
            <person name="Lapidus A."/>
            <person name="Larimer F.W."/>
            <person name="Lucas S."/>
            <person name="Malfatti S.A."/>
            <person name="Meyer F."/>
            <person name="Paulsen I.T."/>
            <person name="Ren Q."/>
            <person name="Simon J."/>
            <person name="Bailey K."/>
            <person name="Diaz E."/>
            <person name="Fitzpatrick K.A."/>
            <person name="Glover B."/>
            <person name="Gwatney N."/>
            <person name="Korajkic A."/>
            <person name="Long A."/>
            <person name="Mobberley J.M."/>
            <person name="Pantry S.N."/>
            <person name="Pazder G."/>
            <person name="Peterson S."/>
            <person name="Quintanilla J.D."/>
            <person name="Sprinkle R."/>
            <person name="Stephens J."/>
            <person name="Thomas P."/>
            <person name="Vaughn R."/>
            <person name="Weber M.J."/>
            <person name="Wooten L.L."/>
        </authorList>
    </citation>
    <scope>NUCLEOTIDE SEQUENCE [LARGE SCALE GENOMIC DNA]</scope>
    <source>
        <strain evidence="3">ATCC 33889 / DSM 1251</strain>
    </source>
</reference>
<feature type="transmembrane region" description="Helical" evidence="1">
    <location>
        <begin position="58"/>
        <end position="78"/>
    </location>
</feature>
<dbReference type="OrthoDB" id="5362731at2"/>
<dbReference type="AlphaFoldDB" id="Q30T33"/>
<keyword evidence="1" id="KW-0472">Membrane</keyword>
<dbReference type="RefSeq" id="WP_011372202.1">
    <property type="nucleotide sequence ID" value="NC_007575.1"/>
</dbReference>
<keyword evidence="1" id="KW-1133">Transmembrane helix</keyword>
<protein>
    <submittedName>
        <fullName evidence="2">Putative integral membrane protein</fullName>
    </submittedName>
</protein>
<feature type="transmembrane region" description="Helical" evidence="1">
    <location>
        <begin position="166"/>
        <end position="183"/>
    </location>
</feature>
<dbReference type="Proteomes" id="UP000002714">
    <property type="component" value="Chromosome"/>
</dbReference>
<evidence type="ECO:0000313" key="2">
    <source>
        <dbReference type="EMBL" id="ABB43848.1"/>
    </source>
</evidence>
<sequence>MSIRLALFIILTLDALLLIFQISELSISYNEALLLSGDFSFLQVLIKTSFYFFGQNDFALRLPMIILHILSAILVYKISEKYLKINRNRVWLLLVFIFLPGVMSAGIIVNEAGFILFALLLFVYLYKKISYPHMYILLILYMLLDGSFVYLFISLAMFAIYSKNRAFFILNILLIIGSLYIYGIDMHGSPRGYFLESLGIYAAIFTPIIFIYLFYVLYRRYLTKDIDMLWFIATVTLAISLTLSFRQRIEIEYFAPFVILALFLVAQTFEHSYRVRLNIFRKNYKLMFLISLILLFVNSSVVFFNKYLYLIVEEPKKHFSYNMHVAKELSVELKKRDIYCVNTSTKMAKRLEFYGVTKCNSYILQENYLGESTQDNVTISYKNVVVYSANVTKINTN</sequence>
<gene>
    <name evidence="2" type="ordered locus">Suden_0569</name>
</gene>
<keyword evidence="3" id="KW-1185">Reference proteome</keyword>
<feature type="transmembrane region" description="Helical" evidence="1">
    <location>
        <begin position="253"/>
        <end position="274"/>
    </location>
</feature>
<evidence type="ECO:0000313" key="3">
    <source>
        <dbReference type="Proteomes" id="UP000002714"/>
    </source>
</evidence>
<dbReference type="KEGG" id="tdn:Suden_0569"/>
<feature type="transmembrane region" description="Helical" evidence="1">
    <location>
        <begin position="286"/>
        <end position="309"/>
    </location>
</feature>
<dbReference type="EMBL" id="CP000153">
    <property type="protein sequence ID" value="ABB43848.1"/>
    <property type="molecule type" value="Genomic_DNA"/>
</dbReference>
<dbReference type="HOGENOM" id="CLU_057288_0_0_7"/>
<name>Q30T33_SULDN</name>
<organism evidence="2 3">
    <name type="scientific">Sulfurimonas denitrificans (strain ATCC 33889 / DSM 1251)</name>
    <name type="common">Thiomicrospira denitrificans (strain ATCC 33889 / DSM 1251)</name>
    <dbReference type="NCBI Taxonomy" id="326298"/>
    <lineage>
        <taxon>Bacteria</taxon>
        <taxon>Pseudomonadati</taxon>
        <taxon>Campylobacterota</taxon>
        <taxon>Epsilonproteobacteria</taxon>
        <taxon>Campylobacterales</taxon>
        <taxon>Sulfurimonadaceae</taxon>
        <taxon>Sulfurimonas</taxon>
    </lineage>
</organism>
<accession>Q30T33</accession>
<feature type="transmembrane region" description="Helical" evidence="1">
    <location>
        <begin position="198"/>
        <end position="217"/>
    </location>
</feature>
<proteinExistence type="predicted"/>
<keyword evidence="1" id="KW-0812">Transmembrane</keyword>